<evidence type="ECO:0008006" key="5">
    <source>
        <dbReference type="Google" id="ProtNLM"/>
    </source>
</evidence>
<proteinExistence type="predicted"/>
<dbReference type="PROSITE" id="PS51257">
    <property type="entry name" value="PROKAR_LIPOPROTEIN"/>
    <property type="match status" value="1"/>
</dbReference>
<feature type="signal peptide" evidence="2">
    <location>
        <begin position="1"/>
        <end position="17"/>
    </location>
</feature>
<sequence length="113" mass="11842">MRICMIAAALIALPVLAACGSDKDTAAPTVTQAELAQSLQDKGLKNKQLADCAAKVFIDQGISQAGLRVMVSDEYDVKAPNQETLGMSKEDADKARSASGRIASECMSAAQPR</sequence>
<evidence type="ECO:0000313" key="3">
    <source>
        <dbReference type="EMBL" id="MBF6296317.1"/>
    </source>
</evidence>
<evidence type="ECO:0000256" key="1">
    <source>
        <dbReference type="SAM" id="MobiDB-lite"/>
    </source>
</evidence>
<keyword evidence="2" id="KW-0732">Signal</keyword>
<feature type="region of interest" description="Disordered" evidence="1">
    <location>
        <begin position="81"/>
        <end position="113"/>
    </location>
</feature>
<dbReference type="Proteomes" id="UP000702209">
    <property type="component" value="Unassembled WGS sequence"/>
</dbReference>
<name>A0ABS0CI85_9NOCA</name>
<comment type="caution">
    <text evidence="3">The sequence shown here is derived from an EMBL/GenBank/DDBJ whole genome shotgun (WGS) entry which is preliminary data.</text>
</comment>
<organism evidence="3 4">
    <name type="scientific">Nocardia amamiensis</name>
    <dbReference type="NCBI Taxonomy" id="404578"/>
    <lineage>
        <taxon>Bacteria</taxon>
        <taxon>Bacillati</taxon>
        <taxon>Actinomycetota</taxon>
        <taxon>Actinomycetes</taxon>
        <taxon>Mycobacteriales</taxon>
        <taxon>Nocardiaceae</taxon>
        <taxon>Nocardia</taxon>
    </lineage>
</organism>
<accession>A0ABS0CI85</accession>
<keyword evidence="4" id="KW-1185">Reference proteome</keyword>
<dbReference type="EMBL" id="JADLQX010000001">
    <property type="protein sequence ID" value="MBF6296317.1"/>
    <property type="molecule type" value="Genomic_DNA"/>
</dbReference>
<evidence type="ECO:0000313" key="4">
    <source>
        <dbReference type="Proteomes" id="UP000702209"/>
    </source>
</evidence>
<evidence type="ECO:0000256" key="2">
    <source>
        <dbReference type="SAM" id="SignalP"/>
    </source>
</evidence>
<gene>
    <name evidence="3" type="ORF">IU459_02015</name>
</gene>
<feature type="chain" id="PRO_5045597892" description="Lipoprotein" evidence="2">
    <location>
        <begin position="18"/>
        <end position="113"/>
    </location>
</feature>
<reference evidence="3 4" key="1">
    <citation type="submission" date="2020-10" db="EMBL/GenBank/DDBJ databases">
        <title>Identification of Nocardia species via Next-generation sequencing and recognition of intraspecies genetic diversity.</title>
        <authorList>
            <person name="Li P."/>
            <person name="Li P."/>
            <person name="Lu B."/>
        </authorList>
    </citation>
    <scope>NUCLEOTIDE SEQUENCE [LARGE SCALE GENOMIC DNA]</scope>
    <source>
        <strain evidence="3 4">BJ06-0157</strain>
    </source>
</reference>
<protein>
    <recommendedName>
        <fullName evidence="5">Lipoprotein</fullName>
    </recommendedName>
</protein>